<comment type="catalytic activity">
    <reaction evidence="2 17">
        <text>a 1,2-diacyl-sn-glycero-3-phosphocholine + H2O = a 1-acyl-sn-glycero-3-phosphocholine + a fatty acid + H(+)</text>
        <dbReference type="Rhea" id="RHEA:15801"/>
        <dbReference type="ChEBI" id="CHEBI:15377"/>
        <dbReference type="ChEBI" id="CHEBI:15378"/>
        <dbReference type="ChEBI" id="CHEBI:28868"/>
        <dbReference type="ChEBI" id="CHEBI:57643"/>
        <dbReference type="ChEBI" id="CHEBI:58168"/>
        <dbReference type="EC" id="3.1.1.4"/>
    </reaction>
</comment>
<dbReference type="EC" id="3.1.1.4" evidence="17"/>
<dbReference type="EMBL" id="CP021109">
    <property type="protein sequence ID" value="ARP87521.1"/>
    <property type="molecule type" value="Genomic_DNA"/>
</dbReference>
<evidence type="ECO:0000256" key="2">
    <source>
        <dbReference type="ARBA" id="ARBA00001604"/>
    </source>
</evidence>
<evidence type="ECO:0000256" key="17">
    <source>
        <dbReference type="RuleBase" id="RU366027"/>
    </source>
</evidence>
<evidence type="ECO:0000313" key="18">
    <source>
        <dbReference type="EMBL" id="ARP87521.1"/>
    </source>
</evidence>
<dbReference type="GO" id="GO:0004623">
    <property type="term" value="F:phospholipase A2 activity"/>
    <property type="evidence" value="ECO:0007669"/>
    <property type="project" value="UniProtKB-EC"/>
</dbReference>
<dbReference type="PRINTS" id="PR01486">
    <property type="entry name" value="PHPHLIPASEA1"/>
</dbReference>
<comment type="subunit">
    <text evidence="4 17">Homodimer; dimerization is reversible, and the dimeric form is the active one.</text>
</comment>
<feature type="signal peptide" evidence="17">
    <location>
        <begin position="1"/>
        <end position="30"/>
    </location>
</feature>
<name>A0A1W6Z2P5_9BORD</name>
<keyword evidence="8 17" id="KW-0732">Signal</keyword>
<sequence length="430" mass="46835">MPRIRNAYIPCRLGGAAALLAAAAAMPAQAGISYKLDRASAAPGATVHIQAVYFNDGETGARWQPPRELVLQWRSPSGAIVRSLARAEVDDPDINVPVNNFVRMSWRAVVPAHASGLQAVSIEGEPALMALDATGTAAIAGKPAEVPVVDPRTGQPLPAAEVAAAGASPDAGPAPAYAAAAGQDGSSNPAFERVRIGLSEYQPTYFDIRTRDRTTAKFQFSIKYRLFSPDRGQEPGFLDHLYLGYTQASVWDLQGDSRPFIDTTFNPSLFWQSDNIWQSKNQNWRVGLTSGVEHASNGKAGEDSRSVNDAFVEPALNYRFDGGSTLTFAPRVKGYFALGDENRDYTDYTGWVDWQLRWAQDNGLVASLLYRQGDAGRRTAQLDLAWPLKRTFLNMNGYLHLQYFNGYGDTLLGYDQRGRSQIGIGLSLVP</sequence>
<protein>
    <recommendedName>
        <fullName evidence="17">Phospholipase A1</fullName>
        <ecNumber evidence="17">3.1.1.32</ecNumber>
        <ecNumber evidence="17">3.1.1.4</ecNumber>
    </recommendedName>
    <alternativeName>
        <fullName evidence="17">Phosphatidylcholine 1-acylhydrolase</fullName>
    </alternativeName>
</protein>
<dbReference type="SUPFAM" id="SSF56931">
    <property type="entry name" value="Outer membrane phospholipase A (OMPLA)"/>
    <property type="match status" value="1"/>
</dbReference>
<dbReference type="InterPro" id="IPR036541">
    <property type="entry name" value="PLipase_A1_sf"/>
</dbReference>
<comment type="cofactor">
    <cofactor evidence="17">
        <name>Ca(2+)</name>
        <dbReference type="ChEBI" id="CHEBI:29108"/>
    </cofactor>
    <text evidence="17">Binds 1 Ca(2+) ion per monomer. In the dimeric form the Ca(2+) is bound by different amino acids with binding of each Ca(2+) shared with ligands coming from each monomer. The Ca(2+) ion may have a role in catalysis.</text>
</comment>
<feature type="active site" description="Proton acceptor" evidence="15">
    <location>
        <position position="294"/>
    </location>
</feature>
<organism evidence="18 19">
    <name type="scientific">Bordetella genomosp. 9</name>
    <dbReference type="NCBI Taxonomy" id="1416803"/>
    <lineage>
        <taxon>Bacteria</taxon>
        <taxon>Pseudomonadati</taxon>
        <taxon>Pseudomonadota</taxon>
        <taxon>Betaproteobacteria</taxon>
        <taxon>Burkholderiales</taxon>
        <taxon>Alcaligenaceae</taxon>
        <taxon>Bordetella</taxon>
    </lineage>
</organism>
<comment type="subcellular location">
    <subcellularLocation>
        <location evidence="17">Cell outer membrane</location>
        <topology evidence="17">Multi-pass membrane protein</topology>
    </subcellularLocation>
    <text evidence="17">One of the very few enzymes located there.</text>
</comment>
<evidence type="ECO:0000256" key="3">
    <source>
        <dbReference type="ARBA" id="ARBA00010525"/>
    </source>
</evidence>
<dbReference type="AlphaFoldDB" id="A0A1W6Z2P5"/>
<dbReference type="PANTHER" id="PTHR40457">
    <property type="entry name" value="PHOSPHOLIPASE A1"/>
    <property type="match status" value="1"/>
</dbReference>
<evidence type="ECO:0000256" key="4">
    <source>
        <dbReference type="ARBA" id="ARBA00011702"/>
    </source>
</evidence>
<evidence type="ECO:0000256" key="11">
    <source>
        <dbReference type="ARBA" id="ARBA00022963"/>
    </source>
</evidence>
<evidence type="ECO:0000256" key="14">
    <source>
        <dbReference type="ARBA" id="ARBA00023237"/>
    </source>
</evidence>
<keyword evidence="6" id="KW-0812">Transmembrane</keyword>
<feature type="active site" description="Nucleophile" evidence="15">
    <location>
        <position position="296"/>
    </location>
</feature>
<dbReference type="GO" id="GO:0016042">
    <property type="term" value="P:lipid catabolic process"/>
    <property type="evidence" value="ECO:0007669"/>
    <property type="project" value="UniProtKB-KW"/>
</dbReference>
<dbReference type="GO" id="GO:0009279">
    <property type="term" value="C:cell outer membrane"/>
    <property type="evidence" value="ECO:0007669"/>
    <property type="project" value="UniProtKB-SubCell"/>
</dbReference>
<dbReference type="EC" id="3.1.1.32" evidence="17"/>
<reference evidence="18 19" key="1">
    <citation type="submission" date="2017-05" db="EMBL/GenBank/DDBJ databases">
        <title>Complete and WGS of Bordetella genogroups.</title>
        <authorList>
            <person name="Spilker T."/>
            <person name="LiPuma J."/>
        </authorList>
    </citation>
    <scope>NUCLEOTIDE SEQUENCE [LARGE SCALE GENOMIC DNA]</scope>
    <source>
        <strain evidence="18 19">AU17164</strain>
    </source>
</reference>
<dbReference type="Gene3D" id="2.40.230.10">
    <property type="entry name" value="Phospholipase A1"/>
    <property type="match status" value="1"/>
</dbReference>
<evidence type="ECO:0000256" key="5">
    <source>
        <dbReference type="ARBA" id="ARBA00022452"/>
    </source>
</evidence>
<feature type="chain" id="PRO_5019614872" description="Phospholipase A1" evidence="17">
    <location>
        <begin position="31"/>
        <end position="430"/>
    </location>
</feature>
<evidence type="ECO:0000256" key="7">
    <source>
        <dbReference type="ARBA" id="ARBA00022723"/>
    </source>
</evidence>
<keyword evidence="7 16" id="KW-0479">Metal-binding</keyword>
<evidence type="ECO:0000256" key="12">
    <source>
        <dbReference type="ARBA" id="ARBA00023098"/>
    </source>
</evidence>
<keyword evidence="12 17" id="KW-0443">Lipid metabolism</keyword>
<dbReference type="Pfam" id="PF02253">
    <property type="entry name" value="PLA1"/>
    <property type="match status" value="1"/>
</dbReference>
<dbReference type="GO" id="GO:0008970">
    <property type="term" value="F:phospholipase A1 activity"/>
    <property type="evidence" value="ECO:0007669"/>
    <property type="project" value="UniProtKB-EC"/>
</dbReference>
<evidence type="ECO:0000256" key="13">
    <source>
        <dbReference type="ARBA" id="ARBA00023136"/>
    </source>
</evidence>
<keyword evidence="19" id="KW-1185">Reference proteome</keyword>
<keyword evidence="9 17" id="KW-0378">Hydrolase</keyword>
<dbReference type="InterPro" id="IPR003187">
    <property type="entry name" value="PLipase_A1"/>
</dbReference>
<evidence type="ECO:0000256" key="16">
    <source>
        <dbReference type="PIRSR" id="PIRSR603187-2"/>
    </source>
</evidence>
<gene>
    <name evidence="18" type="ORF">CAL13_15895</name>
</gene>
<accession>A0A1W6Z2P5</accession>
<evidence type="ECO:0000256" key="8">
    <source>
        <dbReference type="ARBA" id="ARBA00022729"/>
    </source>
</evidence>
<dbReference type="RefSeq" id="WP_086072912.1">
    <property type="nucleotide sequence ID" value="NZ_CP021109.1"/>
</dbReference>
<dbReference type="Proteomes" id="UP000194139">
    <property type="component" value="Chromosome"/>
</dbReference>
<keyword evidence="14 17" id="KW-0998">Cell outer membrane</keyword>
<keyword evidence="13" id="KW-0472">Membrane</keyword>
<dbReference type="GO" id="GO:0046872">
    <property type="term" value="F:metal ion binding"/>
    <property type="evidence" value="ECO:0007669"/>
    <property type="project" value="UniProtKB-KW"/>
</dbReference>
<evidence type="ECO:0000313" key="19">
    <source>
        <dbReference type="Proteomes" id="UP000194139"/>
    </source>
</evidence>
<comment type="function">
    <text evidence="17">Hydrolysis of phosphatidylcholine with phospholipase A2 (EC 3.1.1.4) and phospholipase A1 (EC 3.1.1.32) activities.</text>
</comment>
<keyword evidence="5" id="KW-1134">Transmembrane beta strand</keyword>
<comment type="similarity">
    <text evidence="3 17">Belongs to the phospholipase A1 family.</text>
</comment>
<feature type="binding site" description="in dimeric form" evidence="16">
    <location>
        <position position="257"/>
    </location>
    <ligand>
        <name>Ca(2+)</name>
        <dbReference type="ChEBI" id="CHEBI:29108"/>
        <label>1</label>
    </ligand>
</feature>
<evidence type="ECO:0000256" key="10">
    <source>
        <dbReference type="ARBA" id="ARBA00022837"/>
    </source>
</evidence>
<keyword evidence="10 16" id="KW-0106">Calcium</keyword>
<comment type="catalytic activity">
    <reaction evidence="1 17">
        <text>a 1,2-diacyl-sn-glycero-3-phosphocholine + H2O = a 2-acyl-sn-glycero-3-phosphocholine + a fatty acid + H(+)</text>
        <dbReference type="Rhea" id="RHEA:18689"/>
        <dbReference type="ChEBI" id="CHEBI:15377"/>
        <dbReference type="ChEBI" id="CHEBI:15378"/>
        <dbReference type="ChEBI" id="CHEBI:28868"/>
        <dbReference type="ChEBI" id="CHEBI:57643"/>
        <dbReference type="ChEBI" id="CHEBI:57875"/>
        <dbReference type="EC" id="3.1.1.32"/>
    </reaction>
</comment>
<dbReference type="PANTHER" id="PTHR40457:SF1">
    <property type="entry name" value="PHOSPHOLIPASE A1"/>
    <property type="match status" value="1"/>
</dbReference>
<evidence type="ECO:0000256" key="1">
    <source>
        <dbReference type="ARBA" id="ARBA00000111"/>
    </source>
</evidence>
<feature type="binding site" description="in dimeric form" evidence="16">
    <location>
        <position position="304"/>
    </location>
    <ligand>
        <name>Ca(2+)</name>
        <dbReference type="ChEBI" id="CHEBI:29108"/>
        <label>1</label>
    </ligand>
</feature>
<evidence type="ECO:0000256" key="6">
    <source>
        <dbReference type="ARBA" id="ARBA00022692"/>
    </source>
</evidence>
<evidence type="ECO:0000256" key="9">
    <source>
        <dbReference type="ARBA" id="ARBA00022801"/>
    </source>
</evidence>
<evidence type="ECO:0000256" key="15">
    <source>
        <dbReference type="PIRSR" id="PIRSR603187-1"/>
    </source>
</evidence>
<proteinExistence type="inferred from homology"/>
<keyword evidence="11 17" id="KW-0442">Lipid degradation</keyword>